<sequence>MDKKILKDVIYYLSDEQGFVASVIEKDFHLTRILNRVNEHLSTDIVFKGGTLLNKVYLNYQRLSEDLDFAYRGDADLSTRGKRSKAITPIREKMPAFLDILGLTSDNPEGKGFNNSTQYLFDIQFQSVLTDKKENIKLEISLRQPPFLEPERVTIKHFFQDPFTGEDLIEQGKVLALSLEESVAEKLKAAISRITPVIRDYYDLGHFIRNEFDFNRSDFLKMVDKKLRLDGYERDYSNNLGLSEQVIKELKRSINANLVLMIRKDEKFDLDEVLVFFNKLFKKRLE</sequence>
<reference evidence="1" key="1">
    <citation type="journal article" date="2014" name="Front. Microbiol.">
        <title>High frequency of phylogenetically diverse reductive dehalogenase-homologous genes in deep subseafloor sedimentary metagenomes.</title>
        <authorList>
            <person name="Kawai M."/>
            <person name="Futagami T."/>
            <person name="Toyoda A."/>
            <person name="Takaki Y."/>
            <person name="Nishi S."/>
            <person name="Hori S."/>
            <person name="Arai W."/>
            <person name="Tsubouchi T."/>
            <person name="Morono Y."/>
            <person name="Uchiyama I."/>
            <person name="Ito T."/>
            <person name="Fujiyama A."/>
            <person name="Inagaki F."/>
            <person name="Takami H."/>
        </authorList>
    </citation>
    <scope>NUCLEOTIDE SEQUENCE</scope>
    <source>
        <strain evidence="1">Expedition CK06-06</strain>
    </source>
</reference>
<organism evidence="1">
    <name type="scientific">marine sediment metagenome</name>
    <dbReference type="NCBI Taxonomy" id="412755"/>
    <lineage>
        <taxon>unclassified sequences</taxon>
        <taxon>metagenomes</taxon>
        <taxon>ecological metagenomes</taxon>
    </lineage>
</organism>
<evidence type="ECO:0000313" key="1">
    <source>
        <dbReference type="EMBL" id="GAF75940.1"/>
    </source>
</evidence>
<comment type="caution">
    <text evidence="1">The sequence shown here is derived from an EMBL/GenBank/DDBJ whole genome shotgun (WGS) entry which is preliminary data.</text>
</comment>
<dbReference type="EMBL" id="BARS01000347">
    <property type="protein sequence ID" value="GAF75940.1"/>
    <property type="molecule type" value="Genomic_DNA"/>
</dbReference>
<dbReference type="AlphaFoldDB" id="X0TIK9"/>
<dbReference type="Pfam" id="PF08843">
    <property type="entry name" value="AbiEii"/>
    <property type="match status" value="1"/>
</dbReference>
<name>X0TIK9_9ZZZZ</name>
<accession>X0TIK9</accession>
<proteinExistence type="predicted"/>
<dbReference type="Gene3D" id="3.10.450.620">
    <property type="entry name" value="JHP933, nucleotidyltransferase-like core domain"/>
    <property type="match status" value="1"/>
</dbReference>
<dbReference type="InterPro" id="IPR014942">
    <property type="entry name" value="AbiEii"/>
</dbReference>
<evidence type="ECO:0008006" key="2">
    <source>
        <dbReference type="Google" id="ProtNLM"/>
    </source>
</evidence>
<protein>
    <recommendedName>
        <fullName evidence="2">Nucleotidyl transferase AbiEii/AbiGii toxin family protein</fullName>
    </recommendedName>
</protein>
<gene>
    <name evidence="1" type="ORF">S01H1_00892</name>
</gene>